<evidence type="ECO:0000256" key="1">
    <source>
        <dbReference type="ARBA" id="ARBA00010555"/>
    </source>
</evidence>
<dbReference type="CDD" id="cd00840">
    <property type="entry name" value="MPP_Mre11_N"/>
    <property type="match status" value="1"/>
</dbReference>
<dbReference type="GO" id="GO:0006260">
    <property type="term" value="P:DNA replication"/>
    <property type="evidence" value="ECO:0007669"/>
    <property type="project" value="UniProtKB-KW"/>
</dbReference>
<dbReference type="InterPro" id="IPR026843">
    <property type="entry name" value="SbcD_C"/>
</dbReference>
<dbReference type="SUPFAM" id="SSF56300">
    <property type="entry name" value="Metallo-dependent phosphatases"/>
    <property type="match status" value="1"/>
</dbReference>
<keyword evidence="11" id="KW-1185">Reference proteome</keyword>
<keyword evidence="7" id="KW-0255">Endonuclease</keyword>
<keyword evidence="6 7" id="KW-0269">Exonuclease</keyword>
<dbReference type="Gene3D" id="3.30.160.720">
    <property type="match status" value="1"/>
</dbReference>
<feature type="domain" description="Nuclease SbcCD subunit D C-terminal" evidence="9">
    <location>
        <begin position="298"/>
        <end position="393"/>
    </location>
</feature>
<reference evidence="10 11" key="1">
    <citation type="submission" date="2013-09" db="EMBL/GenBank/DDBJ databases">
        <title>Whole genome shotgun sequence of Vibrio ezurae NBRC 102218.</title>
        <authorList>
            <person name="Yoshida I."/>
            <person name="Hosoyama A."/>
            <person name="Numata M."/>
            <person name="Hashimoto M."/>
            <person name="Hosoyama Y."/>
            <person name="Tsuchikane K."/>
            <person name="Noguchi M."/>
            <person name="Hirakata S."/>
            <person name="Ichikawa N."/>
            <person name="Ohji S."/>
            <person name="Yamazoe A."/>
            <person name="Fujita N."/>
        </authorList>
    </citation>
    <scope>NUCLEOTIDE SEQUENCE [LARGE SCALE GENOMIC DNA]</scope>
    <source>
        <strain evidence="10 11">NBRC 102218</strain>
    </source>
</reference>
<dbReference type="NCBIfam" id="NF008206">
    <property type="entry name" value="PRK10966.1"/>
    <property type="match status" value="1"/>
</dbReference>
<keyword evidence="7" id="KW-0235">DNA replication</keyword>
<dbReference type="InterPro" id="IPR050535">
    <property type="entry name" value="DNA_Repair-Maintenance_Comp"/>
</dbReference>
<protein>
    <recommendedName>
        <fullName evidence="3 7">Nuclease SbcCD subunit D</fullName>
    </recommendedName>
</protein>
<evidence type="ECO:0000256" key="2">
    <source>
        <dbReference type="ARBA" id="ARBA00011322"/>
    </source>
</evidence>
<dbReference type="InterPro" id="IPR041796">
    <property type="entry name" value="Mre11_N"/>
</dbReference>
<gene>
    <name evidence="7 10" type="primary">sbcD</name>
    <name evidence="10" type="ORF">VEZ01S_17_00100</name>
</gene>
<feature type="domain" description="Calcineurin-like phosphoesterase" evidence="8">
    <location>
        <begin position="19"/>
        <end position="247"/>
    </location>
</feature>
<evidence type="ECO:0000256" key="7">
    <source>
        <dbReference type="RuleBase" id="RU363069"/>
    </source>
</evidence>
<dbReference type="GO" id="GO:0008408">
    <property type="term" value="F:3'-5' exonuclease activity"/>
    <property type="evidence" value="ECO:0007669"/>
    <property type="project" value="InterPro"/>
</dbReference>
<evidence type="ECO:0000256" key="4">
    <source>
        <dbReference type="ARBA" id="ARBA00022722"/>
    </source>
</evidence>
<name>U3CN58_9VIBR</name>
<dbReference type="PANTHER" id="PTHR30337">
    <property type="entry name" value="COMPONENT OF ATP-DEPENDENT DSDNA EXONUCLEASE"/>
    <property type="match status" value="1"/>
</dbReference>
<proteinExistence type="inferred from homology"/>
<keyword evidence="4 7" id="KW-0540">Nuclease</keyword>
<dbReference type="Pfam" id="PF00149">
    <property type="entry name" value="Metallophos"/>
    <property type="match status" value="1"/>
</dbReference>
<keyword evidence="5 7" id="KW-0378">Hydrolase</keyword>
<dbReference type="Proteomes" id="UP000016562">
    <property type="component" value="Unassembled WGS sequence"/>
</dbReference>
<dbReference type="Gene3D" id="3.60.21.10">
    <property type="match status" value="1"/>
</dbReference>
<dbReference type="GO" id="GO:0006310">
    <property type="term" value="P:DNA recombination"/>
    <property type="evidence" value="ECO:0007669"/>
    <property type="project" value="UniProtKB-KW"/>
</dbReference>
<dbReference type="eggNOG" id="COG0420">
    <property type="taxonomic scope" value="Bacteria"/>
</dbReference>
<evidence type="ECO:0000256" key="5">
    <source>
        <dbReference type="ARBA" id="ARBA00022801"/>
    </source>
</evidence>
<dbReference type="InterPro" id="IPR029052">
    <property type="entry name" value="Metallo-depent_PP-like"/>
</dbReference>
<dbReference type="InterPro" id="IPR004843">
    <property type="entry name" value="Calcineurin-like_PHP"/>
</dbReference>
<comment type="function">
    <text evidence="7">SbcCD cleaves DNA hairpin structures. These structures can inhibit DNA replication and are intermediates in certain DNA recombination reactions. The complex acts as a 3'-&gt;5' double strand exonuclease that can open hairpins. It also has a 5' single-strand endonuclease activity.</text>
</comment>
<dbReference type="AlphaFoldDB" id="U3CN58"/>
<dbReference type="NCBIfam" id="TIGR00619">
    <property type="entry name" value="sbcd"/>
    <property type="match status" value="1"/>
</dbReference>
<dbReference type="EMBL" id="BATM01000017">
    <property type="protein sequence ID" value="GAD79523.1"/>
    <property type="molecule type" value="Genomic_DNA"/>
</dbReference>
<accession>U3CN58</accession>
<dbReference type="GO" id="GO:0004519">
    <property type="term" value="F:endonuclease activity"/>
    <property type="evidence" value="ECO:0007669"/>
    <property type="project" value="UniProtKB-KW"/>
</dbReference>
<evidence type="ECO:0000313" key="11">
    <source>
        <dbReference type="Proteomes" id="UP000016562"/>
    </source>
</evidence>
<evidence type="ECO:0000259" key="8">
    <source>
        <dbReference type="Pfam" id="PF00149"/>
    </source>
</evidence>
<evidence type="ECO:0000313" key="10">
    <source>
        <dbReference type="EMBL" id="GAD79523.1"/>
    </source>
</evidence>
<comment type="subunit">
    <text evidence="2 7">Heterodimer of SbcC and SbcD.</text>
</comment>
<keyword evidence="7" id="KW-0233">DNA recombination</keyword>
<comment type="caution">
    <text evidence="10">The sequence shown here is derived from an EMBL/GenBank/DDBJ whole genome shotgun (WGS) entry which is preliminary data.</text>
</comment>
<evidence type="ECO:0000259" key="9">
    <source>
        <dbReference type="Pfam" id="PF12320"/>
    </source>
</evidence>
<evidence type="ECO:0000256" key="3">
    <source>
        <dbReference type="ARBA" id="ARBA00013365"/>
    </source>
</evidence>
<comment type="similarity">
    <text evidence="1 7">Belongs to the SbcD family.</text>
</comment>
<organism evidence="10 11">
    <name type="scientific">Vibrio ezurae NBRC 102218</name>
    <dbReference type="NCBI Taxonomy" id="1219080"/>
    <lineage>
        <taxon>Bacteria</taxon>
        <taxon>Pseudomonadati</taxon>
        <taxon>Pseudomonadota</taxon>
        <taxon>Gammaproteobacteria</taxon>
        <taxon>Vibrionales</taxon>
        <taxon>Vibrionaceae</taxon>
        <taxon>Vibrio</taxon>
    </lineage>
</organism>
<dbReference type="Pfam" id="PF12320">
    <property type="entry name" value="SbcD_C"/>
    <property type="match status" value="1"/>
</dbReference>
<sequence>MTIQSHTLHLNHSYSLVLMKILHTSDWHLGQNFFNKTRLYEHQQFIDWLLDTVASEKVDCVIIAGDIFDTGTPPSYARELYNRFVVEMHHLNCQLVVLGGNHDSVAMLNESKQLLKQLHTQVVASASEEGTVLEVQNAQGETGAIICAVPFIRPRDVLKSVAGESGAEKQKALGEAIKVHYAHLYQQALEHRQLLGAQVPIIATGHLTALGVSQSESVRDIYIGSLDGFAADGFPPADYIALGHIHRPQKVAKTEHIRYSGSPIFLSFDELKSIKKVMLVEFTLDTLVQIESKPIPSFQPMYSLKGDLLSLEQQINQLVVPDEQSVWLSIEVEVQDYLSDLQQAIQKLIGDRNIEVLQLRRSRVQKQRTLSQQSVETLSELTPMDVFEKRLAIEEFDGEHDQARAKRITTKFQQIALEVQQESK</sequence>
<dbReference type="InterPro" id="IPR004593">
    <property type="entry name" value="SbcD"/>
</dbReference>
<evidence type="ECO:0000256" key="6">
    <source>
        <dbReference type="ARBA" id="ARBA00022839"/>
    </source>
</evidence>
<dbReference type="STRING" id="1219080.VEZ01S_17_00100"/>
<dbReference type="PANTHER" id="PTHR30337:SF0">
    <property type="entry name" value="NUCLEASE SBCCD SUBUNIT D"/>
    <property type="match status" value="1"/>
</dbReference>